<dbReference type="Proteomes" id="UP000451471">
    <property type="component" value="Unassembled WGS sequence"/>
</dbReference>
<accession>A0A6B0GMP0</accession>
<keyword evidence="1" id="KW-0812">Transmembrane</keyword>
<dbReference type="RefSeq" id="WP_158205788.1">
    <property type="nucleotide sequence ID" value="NZ_WSZK01000030.1"/>
</dbReference>
<feature type="transmembrane region" description="Helical" evidence="1">
    <location>
        <begin position="71"/>
        <end position="93"/>
    </location>
</feature>
<sequence length="99" mass="10065">MTPPSVTLACLVRLLTVASVGYGLLSDAAGLLAVAVVGAVVVELVLARGVWSRRRWAWSAALGADTVTAGAALAVGLPLAAVATAAVVVVLFVHRDRFE</sequence>
<protein>
    <submittedName>
        <fullName evidence="2">Uncharacterized protein</fullName>
    </submittedName>
</protein>
<keyword evidence="1" id="KW-1133">Transmembrane helix</keyword>
<keyword evidence="3" id="KW-1185">Reference proteome</keyword>
<feature type="transmembrane region" description="Helical" evidence="1">
    <location>
        <begin position="32"/>
        <end position="51"/>
    </location>
</feature>
<dbReference type="AlphaFoldDB" id="A0A6B0GMP0"/>
<comment type="caution">
    <text evidence="2">The sequence shown here is derived from an EMBL/GenBank/DDBJ whole genome shotgun (WGS) entry which is preliminary data.</text>
</comment>
<feature type="transmembrane region" description="Helical" evidence="1">
    <location>
        <begin position="6"/>
        <end position="25"/>
    </location>
</feature>
<evidence type="ECO:0000313" key="3">
    <source>
        <dbReference type="Proteomes" id="UP000451471"/>
    </source>
</evidence>
<evidence type="ECO:0000256" key="1">
    <source>
        <dbReference type="SAM" id="Phobius"/>
    </source>
</evidence>
<evidence type="ECO:0000313" key="2">
    <source>
        <dbReference type="EMBL" id="MWG36132.1"/>
    </source>
</evidence>
<gene>
    <name evidence="2" type="ORF">GQS65_16840</name>
</gene>
<organism evidence="2 3">
    <name type="scientific">Halomarina oriensis</name>
    <dbReference type="NCBI Taxonomy" id="671145"/>
    <lineage>
        <taxon>Archaea</taxon>
        <taxon>Methanobacteriati</taxon>
        <taxon>Methanobacteriota</taxon>
        <taxon>Stenosarchaea group</taxon>
        <taxon>Halobacteria</taxon>
        <taxon>Halobacteriales</taxon>
        <taxon>Natronomonadaceae</taxon>
        <taxon>Halomarina</taxon>
    </lineage>
</organism>
<proteinExistence type="predicted"/>
<reference evidence="2 3" key="1">
    <citation type="submission" date="2019-12" db="EMBL/GenBank/DDBJ databases">
        <title>Halocatena pleomorpha gen. nov. sp. nov., an extremely halophilic archaeon of family Halobacteriaceae isolated from saltpan soil.</title>
        <authorList>
            <person name="Pal Y."/>
            <person name="Verma A."/>
            <person name="Krishnamurthi S."/>
            <person name="Kumar P."/>
        </authorList>
    </citation>
    <scope>NUCLEOTIDE SEQUENCE [LARGE SCALE GENOMIC DNA]</scope>
    <source>
        <strain evidence="2 3">JCM 16495</strain>
    </source>
</reference>
<keyword evidence="1" id="KW-0472">Membrane</keyword>
<dbReference type="EMBL" id="WSZK01000030">
    <property type="protein sequence ID" value="MWG36132.1"/>
    <property type="molecule type" value="Genomic_DNA"/>
</dbReference>
<name>A0A6B0GMP0_9EURY</name>